<dbReference type="EMBL" id="LBXO01000001">
    <property type="protein sequence ID" value="KKR33940.1"/>
    <property type="molecule type" value="Genomic_DNA"/>
</dbReference>
<dbReference type="GO" id="GO:0016740">
    <property type="term" value="F:transferase activity"/>
    <property type="evidence" value="ECO:0007669"/>
    <property type="project" value="UniProtKB-KW"/>
</dbReference>
<dbReference type="InterPro" id="IPR029044">
    <property type="entry name" value="Nucleotide-diphossugar_trans"/>
</dbReference>
<comment type="caution">
    <text evidence="2">The sequence shown here is derived from an EMBL/GenBank/DDBJ whole genome shotgun (WGS) entry which is preliminary data.</text>
</comment>
<dbReference type="Proteomes" id="UP000034137">
    <property type="component" value="Unassembled WGS sequence"/>
</dbReference>
<dbReference type="SUPFAM" id="SSF53448">
    <property type="entry name" value="Nucleotide-diphospho-sugar transferases"/>
    <property type="match status" value="1"/>
</dbReference>
<dbReference type="InterPro" id="IPR050256">
    <property type="entry name" value="Glycosyltransferase_2"/>
</dbReference>
<evidence type="ECO:0000313" key="3">
    <source>
        <dbReference type="Proteomes" id="UP000034137"/>
    </source>
</evidence>
<proteinExistence type="predicted"/>
<protein>
    <submittedName>
        <fullName evidence="2">Glycosyl transferase family 2</fullName>
    </submittedName>
</protein>
<organism evidence="2 3">
    <name type="scientific">Candidatus Falkowbacteria bacterium GW2011_GWF2_39_8</name>
    <dbReference type="NCBI Taxonomy" id="1618642"/>
    <lineage>
        <taxon>Bacteria</taxon>
        <taxon>Candidatus Falkowiibacteriota</taxon>
    </lineage>
</organism>
<dbReference type="InterPro" id="IPR001173">
    <property type="entry name" value="Glyco_trans_2-like"/>
</dbReference>
<evidence type="ECO:0000259" key="1">
    <source>
        <dbReference type="Pfam" id="PF00535"/>
    </source>
</evidence>
<gene>
    <name evidence="2" type="ORF">UT64_C0001G0014</name>
</gene>
<keyword evidence="2" id="KW-0808">Transferase</keyword>
<dbReference type="PANTHER" id="PTHR48090">
    <property type="entry name" value="UNDECAPRENYL-PHOSPHATE 4-DEOXY-4-FORMAMIDO-L-ARABINOSE TRANSFERASE-RELATED"/>
    <property type="match status" value="1"/>
</dbReference>
<accession>A0A0G0SGW1</accession>
<dbReference type="Gene3D" id="3.90.550.10">
    <property type="entry name" value="Spore Coat Polysaccharide Biosynthesis Protein SpsA, Chain A"/>
    <property type="match status" value="1"/>
</dbReference>
<dbReference type="CDD" id="cd04179">
    <property type="entry name" value="DPM_DPG-synthase_like"/>
    <property type="match status" value="1"/>
</dbReference>
<dbReference type="AlphaFoldDB" id="A0A0G0SGW1"/>
<dbReference type="Pfam" id="PF00535">
    <property type="entry name" value="Glycos_transf_2"/>
    <property type="match status" value="1"/>
</dbReference>
<evidence type="ECO:0000313" key="2">
    <source>
        <dbReference type="EMBL" id="KKR33940.1"/>
    </source>
</evidence>
<feature type="domain" description="Glycosyltransferase 2-like" evidence="1">
    <location>
        <begin position="4"/>
        <end position="166"/>
    </location>
</feature>
<reference evidence="2 3" key="1">
    <citation type="journal article" date="2015" name="Nature">
        <title>rRNA introns, odd ribosomes, and small enigmatic genomes across a large radiation of phyla.</title>
        <authorList>
            <person name="Brown C.T."/>
            <person name="Hug L.A."/>
            <person name="Thomas B.C."/>
            <person name="Sharon I."/>
            <person name="Castelle C.J."/>
            <person name="Singh A."/>
            <person name="Wilkins M.J."/>
            <person name="Williams K.H."/>
            <person name="Banfield J.F."/>
        </authorList>
    </citation>
    <scope>NUCLEOTIDE SEQUENCE [LARGE SCALE GENOMIC DNA]</scope>
</reference>
<name>A0A0G0SGW1_9BACT</name>
<sequence length="229" mass="26179">MKLSVIIPVFNEEKTIEEILSRVNEVPLEKEIIIVDDGSFDETRNILKRIEQAGDATIKIFFSEKNQGKGMAIREGIKLVEGDLVIIQDADLEYDPMDYPRLVQPIIDGRSQVVYGSRNLLPSNSSGRKLYKYGGVFLSKLANLLYGLEITDEATCYKVFTSKALKSLDLKCKQFEFCPEVTAKLAKQGYNFIEVPINYYPRNHNQGKKLKLRDGIKAVWTLIKYRFVE</sequence>
<dbReference type="PANTHER" id="PTHR48090:SF7">
    <property type="entry name" value="RFBJ PROTEIN"/>
    <property type="match status" value="1"/>
</dbReference>